<protein>
    <submittedName>
        <fullName evidence="1">Uncharacterized protein</fullName>
    </submittedName>
</protein>
<dbReference type="EMBL" id="JAHDVG010000485">
    <property type="protein sequence ID" value="KAH1169461.1"/>
    <property type="molecule type" value="Genomic_DNA"/>
</dbReference>
<evidence type="ECO:0000313" key="2">
    <source>
        <dbReference type="Proteomes" id="UP000827986"/>
    </source>
</evidence>
<keyword evidence="2" id="KW-1185">Reference proteome</keyword>
<gene>
    <name evidence="1" type="ORF">KIL84_014051</name>
</gene>
<sequence>MMTLCNKSFRPCLHYHLCRQNQSLTLGFFCFVFFISSVSASPCWFSPRNEGPGPYVLIALIAASTQLNPELQTLNLSLGYHALKIAAPDSKGRADNRKAMALLLLKDA</sequence>
<dbReference type="Proteomes" id="UP000827986">
    <property type="component" value="Unassembled WGS sequence"/>
</dbReference>
<evidence type="ECO:0000313" key="1">
    <source>
        <dbReference type="EMBL" id="KAH1169461.1"/>
    </source>
</evidence>
<organism evidence="1 2">
    <name type="scientific">Mauremys mutica</name>
    <name type="common">yellowpond turtle</name>
    <dbReference type="NCBI Taxonomy" id="74926"/>
    <lineage>
        <taxon>Eukaryota</taxon>
        <taxon>Metazoa</taxon>
        <taxon>Chordata</taxon>
        <taxon>Craniata</taxon>
        <taxon>Vertebrata</taxon>
        <taxon>Euteleostomi</taxon>
        <taxon>Archelosauria</taxon>
        <taxon>Testudinata</taxon>
        <taxon>Testudines</taxon>
        <taxon>Cryptodira</taxon>
        <taxon>Durocryptodira</taxon>
        <taxon>Testudinoidea</taxon>
        <taxon>Geoemydidae</taxon>
        <taxon>Geoemydinae</taxon>
        <taxon>Mauremys</taxon>
    </lineage>
</organism>
<name>A0A9D3WX59_9SAUR</name>
<reference evidence="1" key="1">
    <citation type="submission" date="2021-09" db="EMBL/GenBank/DDBJ databases">
        <title>The genome of Mauremys mutica provides insights into the evolution of semi-aquatic lifestyle.</title>
        <authorList>
            <person name="Gong S."/>
            <person name="Gao Y."/>
        </authorList>
    </citation>
    <scope>NUCLEOTIDE SEQUENCE</scope>
    <source>
        <strain evidence="1">MM-2020</strain>
        <tissue evidence="1">Muscle</tissue>
    </source>
</reference>
<accession>A0A9D3WX59</accession>
<comment type="caution">
    <text evidence="1">The sequence shown here is derived from an EMBL/GenBank/DDBJ whole genome shotgun (WGS) entry which is preliminary data.</text>
</comment>
<dbReference type="AlphaFoldDB" id="A0A9D3WX59"/>
<proteinExistence type="predicted"/>